<dbReference type="PANTHER" id="PTHR19446">
    <property type="entry name" value="REVERSE TRANSCRIPTASES"/>
    <property type="match status" value="1"/>
</dbReference>
<name>A0AA36F1Y4_OCTVU</name>
<dbReference type="AlphaFoldDB" id="A0AA36F1Y4"/>
<evidence type="ECO:0008006" key="3">
    <source>
        <dbReference type="Google" id="ProtNLM"/>
    </source>
</evidence>
<organism evidence="1 2">
    <name type="scientific">Octopus vulgaris</name>
    <name type="common">Common octopus</name>
    <dbReference type="NCBI Taxonomy" id="6645"/>
    <lineage>
        <taxon>Eukaryota</taxon>
        <taxon>Metazoa</taxon>
        <taxon>Spiralia</taxon>
        <taxon>Lophotrochozoa</taxon>
        <taxon>Mollusca</taxon>
        <taxon>Cephalopoda</taxon>
        <taxon>Coleoidea</taxon>
        <taxon>Octopodiformes</taxon>
        <taxon>Octopoda</taxon>
        <taxon>Incirrata</taxon>
        <taxon>Octopodidae</taxon>
        <taxon>Octopus</taxon>
    </lineage>
</organism>
<sequence>MKPSKAPGPDNIPFEFFTHGGPEMRNHLMLLILNIWENKTLPNDFRDATITTIYKKGDGEDCNNYRNLSLLSIASKIFARILFNHLCILAEDVLPESQYNFRPYRGTIVMIFPSRTADGLQMTADLYNAAYERFGMQVNIKDQVPDPTCTKPEQYEH</sequence>
<evidence type="ECO:0000313" key="1">
    <source>
        <dbReference type="EMBL" id="CAI9721462.1"/>
    </source>
</evidence>
<protein>
    <recommendedName>
        <fullName evidence="3">Reverse transcriptase domain-containing protein</fullName>
    </recommendedName>
</protein>
<accession>A0AA36F1Y4</accession>
<proteinExistence type="predicted"/>
<gene>
    <name evidence="1" type="ORF">OCTVUL_1B010104</name>
</gene>
<keyword evidence="2" id="KW-1185">Reference proteome</keyword>
<reference evidence="1" key="1">
    <citation type="submission" date="2023-08" db="EMBL/GenBank/DDBJ databases">
        <authorList>
            <person name="Alioto T."/>
            <person name="Alioto T."/>
            <person name="Gomez Garrido J."/>
        </authorList>
    </citation>
    <scope>NUCLEOTIDE SEQUENCE</scope>
</reference>
<dbReference type="EMBL" id="OX597817">
    <property type="protein sequence ID" value="CAI9721462.1"/>
    <property type="molecule type" value="Genomic_DNA"/>
</dbReference>
<dbReference type="Proteomes" id="UP001162480">
    <property type="component" value="Chromosome 4"/>
</dbReference>
<evidence type="ECO:0000313" key="2">
    <source>
        <dbReference type="Proteomes" id="UP001162480"/>
    </source>
</evidence>